<evidence type="ECO:0000256" key="4">
    <source>
        <dbReference type="ARBA" id="ARBA00023136"/>
    </source>
</evidence>
<feature type="transmembrane region" description="Helical" evidence="5">
    <location>
        <begin position="39"/>
        <end position="59"/>
    </location>
</feature>
<dbReference type="InterPro" id="IPR013057">
    <property type="entry name" value="AA_transpt_TM"/>
</dbReference>
<reference evidence="7" key="2">
    <citation type="submission" date="2015-08" db="EMBL/GenBank/DDBJ databases">
        <authorList>
            <person name="Babu N.S."/>
            <person name="Beckwith C.J."/>
            <person name="Beseler K.G."/>
            <person name="Brison A."/>
            <person name="Carone J.V."/>
            <person name="Caskin T.P."/>
            <person name="Diamond M."/>
            <person name="Durham M.E."/>
            <person name="Foxe J.M."/>
            <person name="Go M."/>
            <person name="Henderson B.A."/>
            <person name="Jones I.B."/>
            <person name="McGettigan J.A."/>
            <person name="Micheletti S.J."/>
            <person name="Nasrallah M.E."/>
            <person name="Ortiz D."/>
            <person name="Piller C.R."/>
            <person name="Privatt S.R."/>
            <person name="Schneider S.L."/>
            <person name="Sharp S."/>
            <person name="Smith T.C."/>
            <person name="Stanton J.D."/>
            <person name="Ullery H.E."/>
            <person name="Wilson R.J."/>
            <person name="Serrano M.G."/>
            <person name="Buck G."/>
            <person name="Lee V."/>
            <person name="Wang Y."/>
            <person name="Carvalho R."/>
            <person name="Voegtly L."/>
            <person name="Shi R."/>
            <person name="Duckworth R."/>
            <person name="Johnson A."/>
            <person name="Loviza R."/>
            <person name="Walstead R."/>
            <person name="Shah Z."/>
            <person name="Kiflezghi M."/>
            <person name="Wade K."/>
            <person name="Ball S.L."/>
            <person name="Bradley K.W."/>
            <person name="Asai D.J."/>
            <person name="Bowman C.A."/>
            <person name="Russell D.A."/>
            <person name="Pope W.H."/>
            <person name="Jacobs-Sera D."/>
            <person name="Hendrix R.W."/>
            <person name="Hatfull G.F."/>
        </authorList>
    </citation>
    <scope>NUCLEOTIDE SEQUENCE [LARGE SCALE GENOMIC DNA]</scope>
</reference>
<keyword evidence="4 5" id="KW-0472">Membrane</keyword>
<dbReference type="GO" id="GO:0016020">
    <property type="term" value="C:membrane"/>
    <property type="evidence" value="ECO:0007669"/>
    <property type="project" value="UniProtKB-SubCell"/>
</dbReference>
<keyword evidence="2 5" id="KW-0812">Transmembrane</keyword>
<feature type="transmembrane region" description="Helical" evidence="5">
    <location>
        <begin position="203"/>
        <end position="225"/>
    </location>
</feature>
<comment type="subcellular location">
    <subcellularLocation>
        <location evidence="1">Membrane</location>
        <topology evidence="1">Multi-pass membrane protein</topology>
    </subcellularLocation>
</comment>
<dbReference type="AlphaFoldDB" id="A0A0S4TCB6"/>
<dbReference type="Pfam" id="PF01490">
    <property type="entry name" value="Aa_trans"/>
    <property type="match status" value="1"/>
</dbReference>
<evidence type="ECO:0000313" key="8">
    <source>
        <dbReference type="EMBL" id="PPS92981.1"/>
    </source>
</evidence>
<keyword evidence="9" id="KW-1185">Reference proteome</keyword>
<feature type="transmembrane region" description="Helical" evidence="5">
    <location>
        <begin position="131"/>
        <end position="150"/>
    </location>
</feature>
<evidence type="ECO:0000313" key="9">
    <source>
        <dbReference type="Proteomes" id="UP001429100"/>
    </source>
</evidence>
<sequence>MEAANDSFKYSSKAFATMTAGCIGSGVVFLTYGMKMAGLAVGISTLIICAIVSIVTHSIYVVGSLQLGAVDLSTLLMRVSAYKSIRSFLARRDAKKENKEDVEKLQKGQKMILTASEVEEMKRNMKFHFKSISIICFLSMAYAVPVYFILLRSFTQDLVTHAVFSFPQAKFLEYLKDEYFLSALYFLLVLPFATKSKVSELDFLGWFSVASFFTLATVIVVRSVVFPYSGPMPPVTGEVHIWPAHGPLSAFKMFTFATYAFLCHCMVVPAVLNVSTCTYKRCIKVISASFTFLLVFSLALTISAYTTFGEATRDNITLNFSPCDIFMGFSRILSCISLCVIIPLFTVSICNFIVNDIGLINYMSELAVEDVFQVIFDGNDDDDKKESRALKLTYVPSNPNIVLDELVNLLAKNKARAIESDGQEDYSTEATLKSMKNKEKFNIWRFLLSTAILLVSIFLSHVAKSCTQYVELFCGYIDAFTASIYPLFVYSIIWGRKKSFFTNFFVVLSCYISAIGPILSSIVTTYELITGVQT</sequence>
<dbReference type="OrthoDB" id="28208at2759"/>
<dbReference type="Proteomes" id="UP001429100">
    <property type="component" value="Unassembled WGS sequence"/>
</dbReference>
<evidence type="ECO:0000256" key="1">
    <source>
        <dbReference type="ARBA" id="ARBA00004141"/>
    </source>
</evidence>
<dbReference type="EMBL" id="JTAI01000025">
    <property type="protein sequence ID" value="PPS92981.1"/>
    <property type="molecule type" value="Genomic_DNA"/>
</dbReference>
<protein>
    <submittedName>
        <fullName evidence="8">Transmembrane amino acid transporter protein</fullName>
    </submittedName>
</protein>
<evidence type="ECO:0000259" key="6">
    <source>
        <dbReference type="Pfam" id="PF01490"/>
    </source>
</evidence>
<dbReference type="VEuPathDB" id="CryptoDB:Chro.30064"/>
<dbReference type="EMBL" id="LN877949">
    <property type="protein sequence ID" value="CUV04872.1"/>
    <property type="molecule type" value="Genomic_DNA"/>
</dbReference>
<dbReference type="Proteomes" id="UP000199752">
    <property type="component" value="Chromosome 3"/>
</dbReference>
<evidence type="ECO:0000256" key="5">
    <source>
        <dbReference type="SAM" id="Phobius"/>
    </source>
</evidence>
<feature type="transmembrane region" description="Helical" evidence="5">
    <location>
        <begin position="179"/>
        <end position="196"/>
    </location>
</feature>
<feature type="transmembrane region" description="Helical" evidence="5">
    <location>
        <begin position="14"/>
        <end position="32"/>
    </location>
</feature>
<feature type="transmembrane region" description="Helical" evidence="5">
    <location>
        <begin position="443"/>
        <end position="463"/>
    </location>
</feature>
<dbReference type="PANTHER" id="PTHR22950">
    <property type="entry name" value="AMINO ACID TRANSPORTER"/>
    <property type="match status" value="1"/>
</dbReference>
<dbReference type="VEuPathDB" id="CryptoDB:GY17_00003844"/>
<dbReference type="GO" id="GO:0015179">
    <property type="term" value="F:L-amino acid transmembrane transporter activity"/>
    <property type="evidence" value="ECO:0007669"/>
    <property type="project" value="TreeGrafter"/>
</dbReference>
<proteinExistence type="predicted"/>
<reference evidence="8 9" key="1">
    <citation type="submission" date="2014-11" db="EMBL/GenBank/DDBJ databases">
        <title>Comparative genomic analysis of Cryptosporidium hominis reveals occurrence of genetic recombination in virulent subtypes.</title>
        <authorList>
            <person name="Guo Y."/>
            <person name="Tang K."/>
            <person name="Frace M."/>
            <person name="Li N."/>
            <person name="Roellig D.M."/>
            <person name="Sammons S."/>
            <person name="Knipe K."/>
            <person name="Rowe L."/>
            <person name="Feng Y."/>
            <person name="Xiao L."/>
        </authorList>
    </citation>
    <scope>NUCLEOTIDE SEQUENCE [LARGE SCALE GENOMIC DNA]</scope>
    <source>
        <strain evidence="8">30976</strain>
    </source>
</reference>
<feature type="transmembrane region" description="Helical" evidence="5">
    <location>
        <begin position="65"/>
        <end position="82"/>
    </location>
</feature>
<feature type="transmembrane region" description="Helical" evidence="5">
    <location>
        <begin position="253"/>
        <end position="274"/>
    </location>
</feature>
<evidence type="ECO:0000256" key="2">
    <source>
        <dbReference type="ARBA" id="ARBA00022692"/>
    </source>
</evidence>
<dbReference type="VEuPathDB" id="CryptoDB:CHUDEA3_470"/>
<evidence type="ECO:0000256" key="3">
    <source>
        <dbReference type="ARBA" id="ARBA00022989"/>
    </source>
</evidence>
<name>A0A0S4TCB6_CRYHO</name>
<feature type="transmembrane region" description="Helical" evidence="5">
    <location>
        <begin position="500"/>
        <end position="519"/>
    </location>
</feature>
<dbReference type="VEuPathDB" id="CryptoDB:ChTU502y2012_384g0130"/>
<feature type="transmembrane region" description="Helical" evidence="5">
    <location>
        <begin position="328"/>
        <end position="354"/>
    </location>
</feature>
<feature type="transmembrane region" description="Helical" evidence="5">
    <location>
        <begin position="469"/>
        <end position="493"/>
    </location>
</feature>
<gene>
    <name evidence="7" type="ORF">CHUDEA3_470</name>
    <name evidence="8" type="ORF">GY17_00003844</name>
</gene>
<feature type="transmembrane region" description="Helical" evidence="5">
    <location>
        <begin position="286"/>
        <end position="308"/>
    </location>
</feature>
<reference evidence="8 9" key="3">
    <citation type="submission" date="2017-10" db="EMBL/GenBank/DDBJ databases">
        <title>Consistent, comparative and evidence-based genome annotation and re-annotation for the closely-related species, Cryptosporidium parvum, C. hominis and C. tyzzeri.</title>
        <authorList>
            <person name="Baptista R.P."/>
            <person name="Li Y."/>
            <person name="Sateriale A."/>
            <person name="Striepen B."/>
            <person name="Kissinger J.C."/>
        </authorList>
    </citation>
    <scope>NUCLEOTIDE SEQUENCE [LARGE SCALE GENOMIC DNA]</scope>
    <source>
        <strain evidence="8">30976</strain>
    </source>
</reference>
<evidence type="ECO:0000313" key="7">
    <source>
        <dbReference type="EMBL" id="CUV04872.1"/>
    </source>
</evidence>
<accession>A0A0S4TCB6</accession>
<organism evidence="7">
    <name type="scientific">Cryptosporidium hominis</name>
    <dbReference type="NCBI Taxonomy" id="237895"/>
    <lineage>
        <taxon>Eukaryota</taxon>
        <taxon>Sar</taxon>
        <taxon>Alveolata</taxon>
        <taxon>Apicomplexa</taxon>
        <taxon>Conoidasida</taxon>
        <taxon>Coccidia</taxon>
        <taxon>Eucoccidiorida</taxon>
        <taxon>Eimeriorina</taxon>
        <taxon>Cryptosporidiidae</taxon>
        <taxon>Cryptosporidium</taxon>
    </lineage>
</organism>
<keyword evidence="3 5" id="KW-1133">Transmembrane helix</keyword>
<feature type="domain" description="Amino acid transporter transmembrane" evidence="6">
    <location>
        <begin position="174"/>
        <end position="522"/>
    </location>
</feature>